<accession>A0A2Z6RA76</accession>
<gene>
    <name evidence="2" type="ORF">RCL2_002065900</name>
    <name evidence="1" type="ORF">RclHR1_03100014</name>
</gene>
<evidence type="ECO:0000313" key="1">
    <source>
        <dbReference type="EMBL" id="GBB97952.1"/>
    </source>
</evidence>
<organism evidence="1 3">
    <name type="scientific">Rhizophagus clarus</name>
    <dbReference type="NCBI Taxonomy" id="94130"/>
    <lineage>
        <taxon>Eukaryota</taxon>
        <taxon>Fungi</taxon>
        <taxon>Fungi incertae sedis</taxon>
        <taxon>Mucoromycota</taxon>
        <taxon>Glomeromycotina</taxon>
        <taxon>Glomeromycetes</taxon>
        <taxon>Glomerales</taxon>
        <taxon>Glomeraceae</taxon>
        <taxon>Rhizophagus</taxon>
    </lineage>
</organism>
<protein>
    <submittedName>
        <fullName evidence="1">Uncharacterized protein</fullName>
    </submittedName>
</protein>
<evidence type="ECO:0000313" key="2">
    <source>
        <dbReference type="EMBL" id="GES93915.1"/>
    </source>
</evidence>
<reference evidence="1 3" key="1">
    <citation type="submission" date="2017-11" db="EMBL/GenBank/DDBJ databases">
        <title>The genome of Rhizophagus clarus HR1 reveals common genetic basis of auxotrophy among arbuscular mycorrhizal fungi.</title>
        <authorList>
            <person name="Kobayashi Y."/>
        </authorList>
    </citation>
    <scope>NUCLEOTIDE SEQUENCE [LARGE SCALE GENOMIC DNA]</scope>
    <source>
        <strain evidence="1 3">HR1</strain>
    </source>
</reference>
<comment type="caution">
    <text evidence="1">The sequence shown here is derived from an EMBL/GenBank/DDBJ whole genome shotgun (WGS) entry which is preliminary data.</text>
</comment>
<dbReference type="OrthoDB" id="2441982at2759"/>
<sequence length="195" mass="22856">MKISDNHTNQVYCRCSLCAENGYGGAWVSRYTRSRHMKIGCANRGTSLENDQVIYDLDNSFENSSDELFSSLSSLLKFQVAQVQWLIFHRRFLKVKIKHNLTDEAFQETMMVFNSNPISLHTFKKQLKSIVHIELVWTDMCLNSCCCAYTENYRKLTKCPVCGSELFQHKKPCKQYSYFSLIKHLTIQYRNYDRA</sequence>
<dbReference type="Proteomes" id="UP000615446">
    <property type="component" value="Unassembled WGS sequence"/>
</dbReference>
<proteinExistence type="predicted"/>
<evidence type="ECO:0000313" key="3">
    <source>
        <dbReference type="Proteomes" id="UP000247702"/>
    </source>
</evidence>
<keyword evidence="3" id="KW-1185">Reference proteome</keyword>
<dbReference type="EMBL" id="BLAL01000229">
    <property type="protein sequence ID" value="GES93915.1"/>
    <property type="molecule type" value="Genomic_DNA"/>
</dbReference>
<dbReference type="AlphaFoldDB" id="A0A2Z6RA76"/>
<dbReference type="EMBL" id="BEXD01002336">
    <property type="protein sequence ID" value="GBB97952.1"/>
    <property type="molecule type" value="Genomic_DNA"/>
</dbReference>
<reference evidence="2" key="2">
    <citation type="submission" date="2019-10" db="EMBL/GenBank/DDBJ databases">
        <title>Conservation and host-specific expression of non-tandemly repeated heterogenous ribosome RNA gene in arbuscular mycorrhizal fungi.</title>
        <authorList>
            <person name="Maeda T."/>
            <person name="Kobayashi Y."/>
            <person name="Nakagawa T."/>
            <person name="Ezawa T."/>
            <person name="Yamaguchi K."/>
            <person name="Bino T."/>
            <person name="Nishimoto Y."/>
            <person name="Shigenobu S."/>
            <person name="Kawaguchi M."/>
        </authorList>
    </citation>
    <scope>NUCLEOTIDE SEQUENCE</scope>
    <source>
        <strain evidence="2">HR1</strain>
    </source>
</reference>
<name>A0A2Z6RA76_9GLOM</name>
<dbReference type="Proteomes" id="UP000247702">
    <property type="component" value="Unassembled WGS sequence"/>
</dbReference>